<organism evidence="4 5">
    <name type="scientific">Profundicola chukchiensis</name>
    <dbReference type="NCBI Taxonomy" id="2961959"/>
    <lineage>
        <taxon>Bacteria</taxon>
        <taxon>Pseudomonadati</taxon>
        <taxon>Bacteroidota</taxon>
        <taxon>Flavobacteriia</taxon>
        <taxon>Flavobacteriales</taxon>
        <taxon>Weeksellaceae</taxon>
        <taxon>Profundicola</taxon>
    </lineage>
</organism>
<keyword evidence="5" id="KW-1185">Reference proteome</keyword>
<dbReference type="Proteomes" id="UP001152599">
    <property type="component" value="Unassembled WGS sequence"/>
</dbReference>
<dbReference type="NCBIfam" id="TIGR04183">
    <property type="entry name" value="Por_Secre_tail"/>
    <property type="match status" value="1"/>
</dbReference>
<sequence length="445" mass="49438">MKSILYIFILLFCSISCSQEVELELLASGLSFPVNITHAGDERLFICEQAGKIKIYNADGQMESQVFLDISSLTQAQGERGLLGLAFSPNYNENGQFYVNYTNLQGNTTIARYTVSDNPNIANPTGEVILTIDQPYSNHNGGNMHFGPDGYLYIATGDGGSGGDPQNNAQNKNSLLGKILRIDVNAAIYTIPEDNPFVGDEGLDEIWAYGVRNPWKFSFDSTTNEIWIADVGQYEIEEINRQASDASGLNYGWRCYEGNNVYNLSQCASADSMIFPVATYSHSNGRCSITGGHVYRGEDYPALQGKYFFADYCSQEIGVINQDNTLEWLTGTASANFTAFGEDANKELYAVGSGKLYRIKGSNLNIFETKQKNVKITPNPASDFVQIDGFEHIKKVSIYDAQGRFLKSIQRFNDNKINIKDLLTGVYLIQIEADKLSYSFKMIKK</sequence>
<dbReference type="SUPFAM" id="SSF50952">
    <property type="entry name" value="Soluble quinoprotein glucose dehydrogenase"/>
    <property type="match status" value="1"/>
</dbReference>
<dbReference type="PANTHER" id="PTHR19328:SF75">
    <property type="entry name" value="ALDOSE SUGAR DEHYDROGENASE YLII"/>
    <property type="match status" value="1"/>
</dbReference>
<dbReference type="EMBL" id="JANCMU010000001">
    <property type="protein sequence ID" value="MDG4945363.1"/>
    <property type="molecule type" value="Genomic_DNA"/>
</dbReference>
<reference evidence="4" key="1">
    <citation type="submission" date="2022-07" db="EMBL/GenBank/DDBJ databases">
        <title>Description and genome-wide analysis of Profundicola chukchiensis gen. nov., sp. nov., marine bacteria isolated from bottom sediments of the Chukchi Sea.</title>
        <authorList>
            <person name="Romanenko L."/>
            <person name="Otstavnykh N."/>
            <person name="Kurilenko V."/>
            <person name="Eremeev V."/>
            <person name="Velansky P."/>
            <person name="Mikhailov V."/>
            <person name="Isaeva M."/>
        </authorList>
    </citation>
    <scope>NUCLEOTIDE SEQUENCE</scope>
    <source>
        <strain evidence="4">KMM 9713</strain>
    </source>
</reference>
<name>A0A9X4MWH7_9FLAO</name>
<evidence type="ECO:0000313" key="5">
    <source>
        <dbReference type="Proteomes" id="UP001152599"/>
    </source>
</evidence>
<dbReference type="Pfam" id="PF18962">
    <property type="entry name" value="Por_Secre_tail"/>
    <property type="match status" value="1"/>
</dbReference>
<dbReference type="AlphaFoldDB" id="A0A9X4MWH7"/>
<dbReference type="InterPro" id="IPR026444">
    <property type="entry name" value="Secre_tail"/>
</dbReference>
<dbReference type="PANTHER" id="PTHR19328">
    <property type="entry name" value="HEDGEHOG-INTERACTING PROTEIN"/>
    <property type="match status" value="1"/>
</dbReference>
<dbReference type="InterPro" id="IPR011042">
    <property type="entry name" value="6-blade_b-propeller_TolB-like"/>
</dbReference>
<protein>
    <submittedName>
        <fullName evidence="4">PQQ-dependent sugar dehydrogenase</fullName>
    </submittedName>
</protein>
<evidence type="ECO:0000256" key="1">
    <source>
        <dbReference type="ARBA" id="ARBA00022729"/>
    </source>
</evidence>
<evidence type="ECO:0000313" key="4">
    <source>
        <dbReference type="EMBL" id="MDG4945363.1"/>
    </source>
</evidence>
<accession>A0A9X4MWH7</accession>
<feature type="domain" description="Secretion system C-terminal sorting" evidence="3">
    <location>
        <begin position="378"/>
        <end position="442"/>
    </location>
</feature>
<feature type="domain" description="Glucose/Sorbosone dehydrogenase" evidence="2">
    <location>
        <begin position="31"/>
        <end position="324"/>
    </location>
</feature>
<evidence type="ECO:0000259" key="2">
    <source>
        <dbReference type="Pfam" id="PF07995"/>
    </source>
</evidence>
<comment type="caution">
    <text evidence="4">The sequence shown here is derived from an EMBL/GenBank/DDBJ whole genome shotgun (WGS) entry which is preliminary data.</text>
</comment>
<keyword evidence="1" id="KW-0732">Signal</keyword>
<dbReference type="InterPro" id="IPR012938">
    <property type="entry name" value="Glc/Sorbosone_DH"/>
</dbReference>
<dbReference type="InterPro" id="IPR011041">
    <property type="entry name" value="Quinoprot_gluc/sorb_DH_b-prop"/>
</dbReference>
<dbReference type="RefSeq" id="WP_304420003.1">
    <property type="nucleotide sequence ID" value="NZ_JANCMU010000001.1"/>
</dbReference>
<dbReference type="Pfam" id="PF07995">
    <property type="entry name" value="GSDH"/>
    <property type="match status" value="1"/>
</dbReference>
<gene>
    <name evidence="4" type="ORF">NMK71_02965</name>
</gene>
<dbReference type="Gene3D" id="2.120.10.30">
    <property type="entry name" value="TolB, C-terminal domain"/>
    <property type="match status" value="1"/>
</dbReference>
<evidence type="ECO:0000259" key="3">
    <source>
        <dbReference type="Pfam" id="PF18962"/>
    </source>
</evidence>
<proteinExistence type="predicted"/>